<dbReference type="AlphaFoldDB" id="A0A6J4M787"/>
<keyword evidence="1" id="KW-0812">Transmembrane</keyword>
<sequence>MTAHTSGTTVPPAAGAGGRDLHPLIRLARWPLLVASVLLALASWLTTPLDASLGSLTQDLTEGTVTEVVLGCEVGEAESGFRLHIGTLPPEERADVCWVTESGLSYGADVPEGPTRQGSRGRLGRVGSDASIWAVIERVDQSVLDADGRLWTETVHDVCNVLGLAIVALLLACLVLGPQPRRLTKWGTFWVLLMPAGLGPVWLLAREAPWDRNLHQLPEPPPRWRGDIGGGIRRHGGWTGFALLLIVAILVSGVSELLRDQLSRLDPPMPPSVGG</sequence>
<accession>A0A6J4M787</accession>
<gene>
    <name evidence="2" type="ORF">AVDCRST_MAG46-2552</name>
</gene>
<reference evidence="2" key="1">
    <citation type="submission" date="2020-02" db="EMBL/GenBank/DDBJ databases">
        <authorList>
            <person name="Meier V. D."/>
        </authorList>
    </citation>
    <scope>NUCLEOTIDE SEQUENCE</scope>
    <source>
        <strain evidence="2">AVDCRST_MAG46</strain>
    </source>
</reference>
<keyword evidence="1" id="KW-0472">Membrane</keyword>
<name>A0A6J4M787_9ACTN</name>
<evidence type="ECO:0000256" key="1">
    <source>
        <dbReference type="SAM" id="Phobius"/>
    </source>
</evidence>
<dbReference type="EMBL" id="CADCUD010000172">
    <property type="protein sequence ID" value="CAA9350371.1"/>
    <property type="molecule type" value="Genomic_DNA"/>
</dbReference>
<keyword evidence="1" id="KW-1133">Transmembrane helix</keyword>
<feature type="transmembrane region" description="Helical" evidence="1">
    <location>
        <begin position="188"/>
        <end position="205"/>
    </location>
</feature>
<feature type="transmembrane region" description="Helical" evidence="1">
    <location>
        <begin position="238"/>
        <end position="258"/>
    </location>
</feature>
<evidence type="ECO:0000313" key="2">
    <source>
        <dbReference type="EMBL" id="CAA9350371.1"/>
    </source>
</evidence>
<protein>
    <submittedName>
        <fullName evidence="2">Uncharacterized protein</fullName>
    </submittedName>
</protein>
<feature type="transmembrane region" description="Helical" evidence="1">
    <location>
        <begin position="155"/>
        <end position="176"/>
    </location>
</feature>
<organism evidence="2">
    <name type="scientific">uncultured Nocardioidaceae bacterium</name>
    <dbReference type="NCBI Taxonomy" id="253824"/>
    <lineage>
        <taxon>Bacteria</taxon>
        <taxon>Bacillati</taxon>
        <taxon>Actinomycetota</taxon>
        <taxon>Actinomycetes</taxon>
        <taxon>Propionibacteriales</taxon>
        <taxon>Nocardioidaceae</taxon>
        <taxon>environmental samples</taxon>
    </lineage>
</organism>
<proteinExistence type="predicted"/>